<organism evidence="2 3">
    <name type="scientific">Candidatus Nitrosoglobus terrae</name>
    <dbReference type="NCBI Taxonomy" id="1630141"/>
    <lineage>
        <taxon>Bacteria</taxon>
        <taxon>Pseudomonadati</taxon>
        <taxon>Pseudomonadota</taxon>
        <taxon>Gammaproteobacteria</taxon>
        <taxon>Chromatiales</taxon>
        <taxon>Chromatiaceae</taxon>
        <taxon>Candidatus Nitrosoglobus</taxon>
    </lineage>
</organism>
<sequence>MSKEVNPLMKQGSRVYWLNIVGIWKYIVAILSLSLLQVAQADIESGKKAYRDQDYDVAFKEFMPLAEEGNMTAEYYVGLMYANGYGLPRDPTEAKRWFDKFSKQFGVDAEFNLGVMYHQGKGVPQDYKIAINWFKKAAEDGDPEAQFNLGFFYDNDDYGVSEDRKEAIKWYLKAANQGILKAQNRLGEIYSEGDGIAKNYVQAYLWFNLAAERGDKGAAHTRDILAENMDKSQVAEAIRLTHEWHPLGVGMRAGWNKGNNSNK</sequence>
<reference evidence="2 3" key="1">
    <citation type="journal article" date="2017" name="ISME J.">
        <title>An acid-tolerant ammonia-oxidizing ?-proteobacterium from soil.</title>
        <authorList>
            <person name="Hayatsu M."/>
            <person name="Tago K."/>
            <person name="Uchiyama I."/>
            <person name="Toyoda A."/>
            <person name="Wang Y."/>
            <person name="Shimomura Y."/>
            <person name="Okubo T."/>
            <person name="Kurisu F."/>
            <person name="Hirono Y."/>
            <person name="Nonaka K."/>
            <person name="Akiyama H."/>
            <person name="Itoh T."/>
            <person name="Takami H."/>
        </authorList>
    </citation>
    <scope>NUCLEOTIDE SEQUENCE [LARGE SCALE GENOMIC DNA]</scope>
    <source>
        <strain evidence="2 3">TAO100</strain>
    </source>
</reference>
<dbReference type="EMBL" id="AP014836">
    <property type="protein sequence ID" value="BAW80556.1"/>
    <property type="molecule type" value="Genomic_DNA"/>
</dbReference>
<dbReference type="Pfam" id="PF08238">
    <property type="entry name" value="Sel1"/>
    <property type="match status" value="4"/>
</dbReference>
<dbReference type="AlphaFoldDB" id="A0A1Q2SN44"/>
<dbReference type="InterPro" id="IPR052945">
    <property type="entry name" value="Mitotic_Regulator"/>
</dbReference>
<dbReference type="PANTHER" id="PTHR43628:SF1">
    <property type="entry name" value="CHITIN SYNTHASE REGULATORY FACTOR 2-RELATED"/>
    <property type="match status" value="1"/>
</dbReference>
<dbReference type="SMART" id="SM00671">
    <property type="entry name" value="SEL1"/>
    <property type="match status" value="4"/>
</dbReference>
<protein>
    <submittedName>
        <fullName evidence="2">Sel1 domain-containing protein repeat-containing protein</fullName>
    </submittedName>
</protein>
<accession>A0A1Q2SN44</accession>
<evidence type="ECO:0000256" key="1">
    <source>
        <dbReference type="SAM" id="Phobius"/>
    </source>
</evidence>
<dbReference type="KEGG" id="ntt:TAO_1186"/>
<dbReference type="Proteomes" id="UP000243679">
    <property type="component" value="Chromosome"/>
</dbReference>
<dbReference type="SUPFAM" id="SSF81901">
    <property type="entry name" value="HCP-like"/>
    <property type="match status" value="1"/>
</dbReference>
<evidence type="ECO:0000313" key="2">
    <source>
        <dbReference type="EMBL" id="BAW80556.1"/>
    </source>
</evidence>
<keyword evidence="1" id="KW-0472">Membrane</keyword>
<feature type="transmembrane region" description="Helical" evidence="1">
    <location>
        <begin position="16"/>
        <end position="38"/>
    </location>
</feature>
<dbReference type="RefSeq" id="WP_231910606.1">
    <property type="nucleotide sequence ID" value="NZ_AP014836.1"/>
</dbReference>
<evidence type="ECO:0000313" key="3">
    <source>
        <dbReference type="Proteomes" id="UP000243679"/>
    </source>
</evidence>
<keyword evidence="1" id="KW-0812">Transmembrane</keyword>
<dbReference type="InterPro" id="IPR006597">
    <property type="entry name" value="Sel1-like"/>
</dbReference>
<name>A0A1Q2SN44_9GAMM</name>
<dbReference type="Gene3D" id="1.25.40.10">
    <property type="entry name" value="Tetratricopeptide repeat domain"/>
    <property type="match status" value="2"/>
</dbReference>
<dbReference type="InterPro" id="IPR011990">
    <property type="entry name" value="TPR-like_helical_dom_sf"/>
</dbReference>
<dbReference type="PANTHER" id="PTHR43628">
    <property type="entry name" value="ACTIVATOR OF C KINASE PROTEIN 1-RELATED"/>
    <property type="match status" value="1"/>
</dbReference>
<proteinExistence type="predicted"/>
<keyword evidence="3" id="KW-1185">Reference proteome</keyword>
<keyword evidence="1" id="KW-1133">Transmembrane helix</keyword>
<gene>
    <name evidence="2" type="ORF">TAO_1186</name>
</gene>